<evidence type="ECO:0000256" key="1">
    <source>
        <dbReference type="SAM" id="MobiDB-lite"/>
    </source>
</evidence>
<dbReference type="GeneID" id="111084284"/>
<feature type="non-terminal residue" evidence="4">
    <location>
        <position position="130"/>
    </location>
</feature>
<dbReference type="Gene3D" id="3.30.470.20">
    <property type="entry name" value="ATP-grasp fold, B domain"/>
    <property type="match status" value="1"/>
</dbReference>
<dbReference type="Proteomes" id="UP000694941">
    <property type="component" value="Unplaced"/>
</dbReference>
<keyword evidence="3" id="KW-1185">Reference proteome</keyword>
<evidence type="ECO:0000313" key="3">
    <source>
        <dbReference type="Proteomes" id="UP000694941"/>
    </source>
</evidence>
<organism evidence="3 4">
    <name type="scientific">Limulus polyphemus</name>
    <name type="common">Atlantic horseshoe crab</name>
    <dbReference type="NCBI Taxonomy" id="6850"/>
    <lineage>
        <taxon>Eukaryota</taxon>
        <taxon>Metazoa</taxon>
        <taxon>Ecdysozoa</taxon>
        <taxon>Arthropoda</taxon>
        <taxon>Chelicerata</taxon>
        <taxon>Merostomata</taxon>
        <taxon>Xiphosura</taxon>
        <taxon>Limulidae</taxon>
        <taxon>Limulus</taxon>
    </lineage>
</organism>
<accession>A0ABM1RZE2</accession>
<gene>
    <name evidence="4" type="primary">LOC111084284</name>
</gene>
<dbReference type="PANTHER" id="PTHR10841">
    <property type="entry name" value="SYNAPSIN"/>
    <property type="match status" value="1"/>
</dbReference>
<dbReference type="Pfam" id="PF02750">
    <property type="entry name" value="Synapsin_C"/>
    <property type="match status" value="1"/>
</dbReference>
<reference evidence="4" key="1">
    <citation type="submission" date="2025-08" db="UniProtKB">
        <authorList>
            <consortium name="RefSeq"/>
        </authorList>
    </citation>
    <scope>IDENTIFICATION</scope>
    <source>
        <tissue evidence="4">Muscle</tissue>
    </source>
</reference>
<feature type="compositionally biased region" description="Polar residues" evidence="1">
    <location>
        <begin position="98"/>
        <end position="107"/>
    </location>
</feature>
<dbReference type="SUPFAM" id="SSF56059">
    <property type="entry name" value="Glutathione synthetase ATP-binding domain-like"/>
    <property type="match status" value="1"/>
</dbReference>
<dbReference type="PANTHER" id="PTHR10841:SF17">
    <property type="entry name" value="SYNAPSIN"/>
    <property type="match status" value="1"/>
</dbReference>
<protein>
    <submittedName>
        <fullName evidence="4">Synapsin-like</fullName>
    </submittedName>
</protein>
<proteinExistence type="predicted"/>
<feature type="domain" description="Synapsin ATP-binding" evidence="2">
    <location>
        <begin position="1"/>
        <end position="73"/>
    </location>
</feature>
<dbReference type="RefSeq" id="XP_022236747.1">
    <property type="nucleotide sequence ID" value="XM_022381039.1"/>
</dbReference>
<feature type="region of interest" description="Disordered" evidence="1">
    <location>
        <begin position="77"/>
        <end position="118"/>
    </location>
</feature>
<name>A0ABM1RZE2_LIMPO</name>
<evidence type="ECO:0000259" key="2">
    <source>
        <dbReference type="Pfam" id="PF02750"/>
    </source>
</evidence>
<sequence>MLEQIQMTDRYKQWIDEVSEMFGGLDVCAIEALQGRDGREYISEVNDSSMTLLGDSHEEDRRLIADLVVHRMQAHCKPPMSSGRLQERADNQPEVGQLNRNTRGSHSVQRRESHTRQDSISSSLVGFLGL</sequence>
<evidence type="ECO:0000313" key="4">
    <source>
        <dbReference type="RefSeq" id="XP_022236747.1"/>
    </source>
</evidence>
<dbReference type="InterPro" id="IPR020898">
    <property type="entry name" value="Synapsin_ATP-bd_dom"/>
</dbReference>